<feature type="compositionally biased region" description="Basic and acidic residues" evidence="1">
    <location>
        <begin position="909"/>
        <end position="928"/>
    </location>
</feature>
<sequence>MGRGGKWSKETATAARPPQSGSEFWGYWRGAKSPSQYPWRRSAGPERNPFPAFDAEWVEPQRDSQRPQLEEAADQSDGGPQLVRGLQSVLNAARKAEVRTMKACAARAQTLAQWDQFLEKSRAAYVKEKKRFEQILARQDREVDEAKQAQTVARTVIRQAALNVESTAAKPTVSLETDKAEWEAMRAEWEKEQGQEFGDVYRRAMEEGITPHRGRQAAPRSPNLRPTPPMEATIPAAAAKYISTPDAEQAKKMMSPSPAAEGVRPEATGKGETRPGDQAPHQTEPPPEAEDGTDMPEPRRDGKTTLPRVSLKQVTKTPPRQPDCGSTSLGAKLEAKRSAMKPFHGATATREATDVAHAAAKVVDDDPDEPMEELHNAAPSDSLSLLVFSTCCKSPLGKTLQLPCMTRCATATLAFSVASPSLNTWKWHSNRKRRQRRPIVRSWIYNRAIVGVAWLCGFLSLPIQVWAAPAGLPEAIATVQALSNACPARFVDASAAWPEPFASPAASEPATDDDRAHKLRYERRGIGVIRHEDATRGPPDWVGVSLFAPYYQPEHWAIQLSPPATAQQAHETVMYVLQDAFHGNLNTAVPTNPQRFDGCLHYLCFPSFLDSAGSSGVAVIIDASRVGGHYFAAILAGVLTYEQLAAFVRPLTNYGFDDFDFTIGAEPARYGPGSHLTLDHGDVVTVVMPTTHGPSSLTPATILSAPASFNPLHQVPWDIRTPDICLLFQGERFLLDPAFQSGRSVTEAVSFVLDLDESRWIAQASKHFDNLDVQGTPCDRLLAAFKMPPVRPEDPVTRGRRDIWVFLDFRPIGHRPQAIVTNVFRVHIPSLLAHFGIHIPDDYSLSVEGGISCGDEILLESRTTLVFKASASALSSASGPDNPPDSPPANHHDEAHDSHDPDSDSQGGNDDRDHSENTRVRDRSRSPRTEGSPGGPAAELLNVLKCTDKLCSPQVFDCYMQLCANASFCKDWQLALPAMPPSEPGLPLLAPAEGSCSRLWCRFDLLHANLVPLFSIRLDSFGACKTMKGHSGPGLHVDTRRVQQAAERGLQISDIEQEPPAQAEQLELHVQAPDAGAAQADMFPIVDVRCLIYAPEYVPDMLVAPLVLPCSVEHATAVFSDVREESQADNFADVFPAAPQPVRECAIFVAAPAWFRSKVVVLFNLQAINACIFSAAVHHRLNKASLLTIAEIREPERFEVYVHGLSQALPADLWIDLHNGCTVTVVETGQGPPPGWQLHDMLQDPEGWDHRAEVPGPGGSPGDHFWVLNDGKPFRFDVRVGRRAYVRPDICRVLQFTDWRTTLKPSIPRIIDHLSCGYISSGVLVATEMLSRVPYPPARVPEKRKILILDCRAILQGFQWQFFTGDRVVLQHLADQFADVCPLNFLVVFKGAEIAHTPEGLSMTVQHGAVIKVEFQEEHALDEQTEDEDNAESEASEDSDTSLPGATDEENNVAHQVRTPDNPHTRGRSRSPRVHASPQNFATSDEQRGTNLEILFVETAFAILTPGFPVESVAVRLQIPTSIDEAVARVQQARQGWIATQFPDITPAIRQPDACWGVMLTVPTCCWWKQNVCFFECTEQPRIFACSCPAIVDRNILLELAGISDHSSVVIVCDLFGPLTGTDTCEVVTGSVITFLPEGQTLPWTMSLRSMLQTHLPWHTPPAFPSSDEDDVVLLACHHGQELLSITPDRATQYRQDIAALARCHPRVLMIASATPRPSNVYHQGYKCRTVVAAADIGPYSAQDSPCICLLDARSIFKGWIPIITRDGWIDTWSLLQDFSSEVDRQWTLMLEEHNPAFRWYHTQIGSVLTLTCHQFEAQNSSQQFGDQADTRTRHTARSDDGHDHPTDGGTDASHTGVGRRQSQPSTSSHGLSVNTALQGLIGYTILGTNDAQHLDADDQVEQCVFGSVVDKWGVSFVEHALAEGRRHFTPVILCLLLITIVVYLTAYTNRGRGCRAGFRTPLAFLVGMHLIPISTAARHQAAVDSCVHGTPSLYPAHGDVTRPVPTPCRSRHLPQLQVPQVDCVNAPGDLQAHAIEELTTLLEQSIRADATPFFLASTLVETLFEHFAQAGHPITPAGLCGDSPHVDVPFCLSSDGDNAQPSQLLCLHQAIGPETFDLTAQTVQLPHSAQEAAVLMAIWPPTWLAPDLGELDLPLVSRNHVANWQPWPAFVFNLPWEARPTLHIFTDGSWTADAQIGGYAVVLVLEWNEESTIYGLLGEQTHGSDLAPWPLDGPPALRNEEIAVMAALLWLVQSRTICRPSSVFLHYDCHAAGLTAAGEWSPNSSFAGKLRNIQRWLDALLDAPIQYVHVKAHNGHPLNAPNWPIRRGATGDFDICAMSLNVQGFGGQQKYIEEQLEQYCCNIVFFQETKAPGRACQITESDVCIIAETERLLLVTIRTSTLQVCAFSAHCPHSARQEDALRFINQLRQLLLPFRFSSLIVGGIDLNGRPSPHSEPATGDLEYGEEDATGVAATQLLIELGAWLPSTFSCFHSGDSATYRHPTGTEHRIDFVVLGGSGSVREVHSQVLRDFDTGSVGEDHFPAMCHAKGVLGKSEGGRKLKRTKYNVDAMLSEKGKRLISKAIAEYDSPAWHVHPDEHCRHLTLYLQQIMEQHFSLPERRPHASYIPNSVWELRDAKISLKRNSRHRNGFWVDMVARAFTQWSRDENYGVVELIRRHSLLYQIVSFAIKYCTHRIKKDIRAAKSIYLQELVYEGGDNACDVLQKAKNAGVGGQKSKSPLRPLPVLLTQDGTLARDRPDRDKLWLHHFGAQEYGQIISVSEFAAMQPEPIRIDEDLCWECSHLPSHGDIEDVLRHLPKKKAAGLDMVPGELLRAAPGPMAAALQPLMAKSAATLRQPLQWRGGLLFEAWKRSSSQKDAAAYRSLYVASTVGKAYHKVMRKKVQSQVDTNLHDFHLGARKQAPVSMPAMYVLAHQRLGLAKNVSTAVLFLDTHAAYYRLVRDLAVGCIYSDEAVVRLFRHFSLDEADLQEMMSVIAGGGTFADANIPHTIRHTAKDLHHFTWFVTPHTSGDHLCRTEAGSRPGESWADTVYSFIYGRVLAQIGELARGEDIAPAHNRDAESGIFAAAEDGSTVYGQDATWADDSAWPLLDPCPHVLLRKASRLCSLVISHCLSHGMKPNFGRNKTALLFVLRGKGAVQATKSFFSKGKASLHLQDLDLDVPTTNQYRHLGGLIDHKTQLSAEARHRLAIAAQSFDKGKDLLYLNPTIPIAVRASLLQSTVTATFHNLALWVPEGSSWMLLRNGYARLVKRLLSKQFPGEAFFRLPAAAAYVITGCMPLEIIARKARLSLLTSMCKAGPEALWAVLQAESSWFRTLQQDLQWLTGLDKDKWPLLCGAAWPEWHQLMSQSTAWFKRQVKRRAADASADFCRSTASGLLLWALHKRAQTKLDIKTEPVGCTWRCGPCHRVFKSKGALGAHFFKTHGRKAKYRAVVQGSLCAACGRQYWNTNRLARHLRDTPACAATLRAHGLLAPATAPGFGSRGWRKEAVERFHPAAPQQQEEGLAPQPVDDWDDVQKAAHLALCEVLLEGNLPETPTAIAAMLKETVCRFPLHEDESKHLLEFVHSEAREVRNELLDDGWTPTIARGVDAAMSQLLTTPWYVEDQISRRDAQTLTLEDILDTVSETDWSEIRSRAAKAHGTPETAHYELDSSWEADLLASCRAIDVSAVQSHLYTVVPRALRDTWEAVINGDTPSLKAPGSFWNHLAAAPFAQTRCAMHF</sequence>
<feature type="region of interest" description="Disordered" evidence="1">
    <location>
        <begin position="1"/>
        <end position="82"/>
    </location>
</feature>
<feature type="region of interest" description="Disordered" evidence="1">
    <location>
        <begin position="874"/>
        <end position="937"/>
    </location>
</feature>
<feature type="compositionally biased region" description="Polar residues" evidence="1">
    <location>
        <begin position="1861"/>
        <end position="1872"/>
    </location>
</feature>
<feature type="compositionally biased region" description="Basic and acidic residues" evidence="1">
    <location>
        <begin position="890"/>
        <end position="902"/>
    </location>
</feature>
<dbReference type="InterPro" id="IPR036691">
    <property type="entry name" value="Endo/exonu/phosph_ase_sf"/>
</dbReference>
<evidence type="ECO:0000313" key="2">
    <source>
        <dbReference type="EMBL" id="OLQ15055.1"/>
    </source>
</evidence>
<reference evidence="2 3" key="1">
    <citation type="submission" date="2016-02" db="EMBL/GenBank/DDBJ databases">
        <title>Genome analysis of coral dinoflagellate symbionts highlights evolutionary adaptations to a symbiotic lifestyle.</title>
        <authorList>
            <person name="Aranda M."/>
            <person name="Li Y."/>
            <person name="Liew Y.J."/>
            <person name="Baumgarten S."/>
            <person name="Simakov O."/>
            <person name="Wilson M."/>
            <person name="Piel J."/>
            <person name="Ashoor H."/>
            <person name="Bougouffa S."/>
            <person name="Bajic V.B."/>
            <person name="Ryu T."/>
            <person name="Ravasi T."/>
            <person name="Bayer T."/>
            <person name="Micklem G."/>
            <person name="Kim H."/>
            <person name="Bhak J."/>
            <person name="Lajeunesse T.C."/>
            <person name="Voolstra C.R."/>
        </authorList>
    </citation>
    <scope>NUCLEOTIDE SEQUENCE [LARGE SCALE GENOMIC DNA]</scope>
    <source>
        <strain evidence="2 3">CCMP2467</strain>
    </source>
</reference>
<evidence type="ECO:0000256" key="1">
    <source>
        <dbReference type="SAM" id="MobiDB-lite"/>
    </source>
</evidence>
<feature type="compositionally biased region" description="Basic and acidic residues" evidence="1">
    <location>
        <begin position="1829"/>
        <end position="1847"/>
    </location>
</feature>
<dbReference type="SUPFAM" id="SSF56219">
    <property type="entry name" value="DNase I-like"/>
    <property type="match status" value="1"/>
</dbReference>
<dbReference type="InterPro" id="IPR012337">
    <property type="entry name" value="RNaseH-like_sf"/>
</dbReference>
<dbReference type="GO" id="GO:0003676">
    <property type="term" value="F:nucleic acid binding"/>
    <property type="evidence" value="ECO:0007669"/>
    <property type="project" value="InterPro"/>
</dbReference>
<dbReference type="PROSITE" id="PS50157">
    <property type="entry name" value="ZINC_FINGER_C2H2_2"/>
    <property type="match status" value="1"/>
</dbReference>
<dbReference type="Proteomes" id="UP000186817">
    <property type="component" value="Unassembled WGS sequence"/>
</dbReference>
<feature type="region of interest" description="Disordered" evidence="1">
    <location>
        <begin position="1822"/>
        <end position="1872"/>
    </location>
</feature>
<accession>A0A1Q9F5S9</accession>
<organism evidence="2 3">
    <name type="scientific">Symbiodinium microadriaticum</name>
    <name type="common">Dinoflagellate</name>
    <name type="synonym">Zooxanthella microadriatica</name>
    <dbReference type="NCBI Taxonomy" id="2951"/>
    <lineage>
        <taxon>Eukaryota</taxon>
        <taxon>Sar</taxon>
        <taxon>Alveolata</taxon>
        <taxon>Dinophyceae</taxon>
        <taxon>Suessiales</taxon>
        <taxon>Symbiodiniaceae</taxon>
        <taxon>Symbiodinium</taxon>
    </lineage>
</organism>
<dbReference type="EMBL" id="LSRX01000007">
    <property type="protein sequence ID" value="OLQ15055.1"/>
    <property type="molecule type" value="Genomic_DNA"/>
</dbReference>
<name>A0A1Q9F5S9_SYMMI</name>
<feature type="compositionally biased region" description="Basic and acidic residues" evidence="1">
    <location>
        <begin position="263"/>
        <end position="275"/>
    </location>
</feature>
<dbReference type="PROSITE" id="PS00028">
    <property type="entry name" value="ZINC_FINGER_C2H2_1"/>
    <property type="match status" value="1"/>
</dbReference>
<evidence type="ECO:0000313" key="3">
    <source>
        <dbReference type="Proteomes" id="UP000186817"/>
    </source>
</evidence>
<feature type="region of interest" description="Disordered" evidence="1">
    <location>
        <begin position="1420"/>
        <end position="1485"/>
    </location>
</feature>
<feature type="compositionally biased region" description="Acidic residues" evidence="1">
    <location>
        <begin position="1423"/>
        <end position="1440"/>
    </location>
</feature>
<gene>
    <name evidence="2" type="ORF">AK812_SmicGene764</name>
</gene>
<feature type="compositionally biased region" description="Basic and acidic residues" evidence="1">
    <location>
        <begin position="59"/>
        <end position="69"/>
    </location>
</feature>
<comment type="caution">
    <text evidence="2">The sequence shown here is derived from an EMBL/GenBank/DDBJ whole genome shotgun (WGS) entry which is preliminary data.</text>
</comment>
<feature type="region of interest" description="Disordered" evidence="1">
    <location>
        <begin position="203"/>
        <end position="329"/>
    </location>
</feature>
<protein>
    <submittedName>
        <fullName evidence="2">Uncharacterized protein</fullName>
    </submittedName>
</protein>
<dbReference type="InterPro" id="IPR013087">
    <property type="entry name" value="Znf_C2H2_type"/>
</dbReference>
<keyword evidence="3" id="KW-1185">Reference proteome</keyword>
<dbReference type="Gene3D" id="3.60.10.10">
    <property type="entry name" value="Endonuclease/exonuclease/phosphatase"/>
    <property type="match status" value="1"/>
</dbReference>
<proteinExistence type="predicted"/>
<dbReference type="InterPro" id="IPR036397">
    <property type="entry name" value="RNaseH_sf"/>
</dbReference>
<dbReference type="Gene3D" id="3.30.420.10">
    <property type="entry name" value="Ribonuclease H-like superfamily/Ribonuclease H"/>
    <property type="match status" value="1"/>
</dbReference>
<dbReference type="OrthoDB" id="415521at2759"/>
<feature type="compositionally biased region" description="Polar residues" evidence="1">
    <location>
        <begin position="312"/>
        <end position="329"/>
    </location>
</feature>
<dbReference type="SUPFAM" id="SSF53098">
    <property type="entry name" value="Ribonuclease H-like"/>
    <property type="match status" value="1"/>
</dbReference>